<accession>A0A8J3ZVZ9</accession>
<keyword evidence="1" id="KW-1133">Transmembrane helix</keyword>
<dbReference type="RefSeq" id="WP_203931264.1">
    <property type="nucleotide sequence ID" value="NZ_BOPH01000088.1"/>
</dbReference>
<gene>
    <name evidence="2" type="ORF">Voc01_063060</name>
</gene>
<name>A0A8J3ZVZ9_9ACTN</name>
<feature type="transmembrane region" description="Helical" evidence="1">
    <location>
        <begin position="74"/>
        <end position="97"/>
    </location>
</feature>
<sequence length="298" mass="31370">MSIQTVVLGIASIVLPRRHRARWREEASAVLIGVSGVRRLWYTLDTVLKVPILARQHRREQTGGQPTSLPGRQLSAVVGAALLASALAAAADLLSVLRLLRGPGPTGADVFFEVPDGLPVIGMPDPLRYLLVSGGLVALMATRSFRSAQRPGGGVQYAHSGAVLITVFVGTGPLVGWILARALYLPVVALVANVLPGVWLATVCALALRRRTGPWPLAVVGAIAGLAPIGVLVALPLVHVIAGQQPLPFLVVHGLPLVTMSTYVIWSAWAGVRLLLGRQDLLMARPPGPAGLQPDEAR</sequence>
<feature type="transmembrane region" description="Helical" evidence="1">
    <location>
        <begin position="127"/>
        <end position="145"/>
    </location>
</feature>
<keyword evidence="1" id="KW-0472">Membrane</keyword>
<protein>
    <submittedName>
        <fullName evidence="2">Uncharacterized protein</fullName>
    </submittedName>
</protein>
<feature type="transmembrane region" description="Helical" evidence="1">
    <location>
        <begin position="215"/>
        <end position="242"/>
    </location>
</feature>
<evidence type="ECO:0000313" key="3">
    <source>
        <dbReference type="Proteomes" id="UP000635606"/>
    </source>
</evidence>
<evidence type="ECO:0000313" key="2">
    <source>
        <dbReference type="EMBL" id="GIJ71389.1"/>
    </source>
</evidence>
<proteinExistence type="predicted"/>
<feature type="transmembrane region" description="Helical" evidence="1">
    <location>
        <begin position="157"/>
        <end position="178"/>
    </location>
</feature>
<dbReference type="EMBL" id="BOPH01000088">
    <property type="protein sequence ID" value="GIJ71389.1"/>
    <property type="molecule type" value="Genomic_DNA"/>
</dbReference>
<feature type="transmembrane region" description="Helical" evidence="1">
    <location>
        <begin position="254"/>
        <end position="276"/>
    </location>
</feature>
<dbReference type="AlphaFoldDB" id="A0A8J3ZVZ9"/>
<keyword evidence="3" id="KW-1185">Reference proteome</keyword>
<reference evidence="2" key="1">
    <citation type="submission" date="2021-01" db="EMBL/GenBank/DDBJ databases">
        <title>Whole genome shotgun sequence of Virgisporangium ochraceum NBRC 16418.</title>
        <authorList>
            <person name="Komaki H."/>
            <person name="Tamura T."/>
        </authorList>
    </citation>
    <scope>NUCLEOTIDE SEQUENCE</scope>
    <source>
        <strain evidence="2">NBRC 16418</strain>
    </source>
</reference>
<organism evidence="2 3">
    <name type="scientific">Virgisporangium ochraceum</name>
    <dbReference type="NCBI Taxonomy" id="65505"/>
    <lineage>
        <taxon>Bacteria</taxon>
        <taxon>Bacillati</taxon>
        <taxon>Actinomycetota</taxon>
        <taxon>Actinomycetes</taxon>
        <taxon>Micromonosporales</taxon>
        <taxon>Micromonosporaceae</taxon>
        <taxon>Virgisporangium</taxon>
    </lineage>
</organism>
<dbReference type="Proteomes" id="UP000635606">
    <property type="component" value="Unassembled WGS sequence"/>
</dbReference>
<keyword evidence="1" id="KW-0812">Transmembrane</keyword>
<evidence type="ECO:0000256" key="1">
    <source>
        <dbReference type="SAM" id="Phobius"/>
    </source>
</evidence>
<comment type="caution">
    <text evidence="2">The sequence shown here is derived from an EMBL/GenBank/DDBJ whole genome shotgun (WGS) entry which is preliminary data.</text>
</comment>
<feature type="transmembrane region" description="Helical" evidence="1">
    <location>
        <begin position="184"/>
        <end position="208"/>
    </location>
</feature>